<protein>
    <recommendedName>
        <fullName evidence="3">NAD-dependent protein deacylase</fullName>
        <ecNumber evidence="3">2.3.1.286</ecNumber>
    </recommendedName>
    <alternativeName>
        <fullName evidence="3">Regulatory protein SIR2 homolog</fullName>
    </alternativeName>
</protein>
<name>A0A6N6RI38_9FLAO</name>
<comment type="function">
    <text evidence="3">NAD-dependent lysine deacetylase and desuccinylase that specifically removes acetyl and succinyl groups on target proteins. Modulates the activities of several proteins which are inactive in their acylated form.</text>
</comment>
<dbReference type="GO" id="GO:0036054">
    <property type="term" value="F:protein-malonyllysine demalonylase activity"/>
    <property type="evidence" value="ECO:0007669"/>
    <property type="project" value="InterPro"/>
</dbReference>
<dbReference type="CDD" id="cd01412">
    <property type="entry name" value="SIRT5_Af1_CobB"/>
    <property type="match status" value="1"/>
</dbReference>
<keyword evidence="7" id="KW-1185">Reference proteome</keyword>
<dbReference type="EMBL" id="WBVO01000002">
    <property type="protein sequence ID" value="KAB2813934.1"/>
    <property type="molecule type" value="Genomic_DNA"/>
</dbReference>
<dbReference type="InterPro" id="IPR027546">
    <property type="entry name" value="Sirtuin_class_III"/>
</dbReference>
<comment type="similarity">
    <text evidence="3">Belongs to the sirtuin family. Class III subfamily.</text>
</comment>
<feature type="binding site" evidence="3">
    <location>
        <position position="55"/>
    </location>
    <ligand>
        <name>substrate</name>
    </ligand>
</feature>
<feature type="binding site" evidence="3">
    <location>
        <begin position="88"/>
        <end position="91"/>
    </location>
    <ligand>
        <name>NAD(+)</name>
        <dbReference type="ChEBI" id="CHEBI:57540"/>
    </ligand>
</feature>
<dbReference type="InterPro" id="IPR050134">
    <property type="entry name" value="NAD-dep_sirtuin_deacylases"/>
</dbReference>
<dbReference type="GO" id="GO:0070403">
    <property type="term" value="F:NAD+ binding"/>
    <property type="evidence" value="ECO:0007669"/>
    <property type="project" value="UniProtKB-UniRule"/>
</dbReference>
<dbReference type="OrthoDB" id="9800582at2"/>
<dbReference type="RefSeq" id="WP_151666602.1">
    <property type="nucleotide sequence ID" value="NZ_WBVO01000002.1"/>
</dbReference>
<dbReference type="GO" id="GO:0017136">
    <property type="term" value="F:histone deacetylase activity, NAD-dependent"/>
    <property type="evidence" value="ECO:0007669"/>
    <property type="project" value="TreeGrafter"/>
</dbReference>
<dbReference type="GO" id="GO:0036055">
    <property type="term" value="F:protein-succinyllysine desuccinylase activity"/>
    <property type="evidence" value="ECO:0007669"/>
    <property type="project" value="UniProtKB-UniRule"/>
</dbReference>
<dbReference type="InterPro" id="IPR026591">
    <property type="entry name" value="Sirtuin_cat_small_dom_sf"/>
</dbReference>
<dbReference type="PANTHER" id="PTHR11085:SF4">
    <property type="entry name" value="NAD-DEPENDENT PROTEIN DEACYLASE"/>
    <property type="match status" value="1"/>
</dbReference>
<evidence type="ECO:0000313" key="7">
    <source>
        <dbReference type="Proteomes" id="UP000468650"/>
    </source>
</evidence>
<keyword evidence="3" id="KW-0963">Cytoplasm</keyword>
<dbReference type="PANTHER" id="PTHR11085">
    <property type="entry name" value="NAD-DEPENDENT PROTEIN DEACYLASE SIRTUIN-5, MITOCHONDRIAL-RELATED"/>
    <property type="match status" value="1"/>
</dbReference>
<dbReference type="InterPro" id="IPR029035">
    <property type="entry name" value="DHS-like_NAD/FAD-binding_dom"/>
</dbReference>
<comment type="domain">
    <text evidence="3">2 residues (Tyr-55 and Arg-58) present in a large hydrophobic pocket are probably involved in substrate specificity. They are important for desuccinylation activity, but dispensable for deacetylation activity.</text>
</comment>
<dbReference type="GO" id="GO:0005737">
    <property type="term" value="C:cytoplasm"/>
    <property type="evidence" value="ECO:0007669"/>
    <property type="project" value="UniProtKB-SubCell"/>
</dbReference>
<reference evidence="6 7" key="1">
    <citation type="submission" date="2019-09" db="EMBL/GenBank/DDBJ databases">
        <title>Genomes of family Cryomorphaceae.</title>
        <authorList>
            <person name="Bowman J.P."/>
        </authorList>
    </citation>
    <scope>NUCLEOTIDE SEQUENCE [LARGE SCALE GENOMIC DNA]</scope>
    <source>
        <strain evidence="6 7">LMG 25704</strain>
    </source>
</reference>
<feature type="active site" description="Proton acceptor" evidence="3">
    <location>
        <position position="106"/>
    </location>
</feature>
<gene>
    <name evidence="3" type="primary">cobB</name>
    <name evidence="6" type="ORF">F8C67_04410</name>
</gene>
<proteinExistence type="inferred from homology"/>
<comment type="subcellular location">
    <subcellularLocation>
        <location evidence="3">Cytoplasm</location>
    </subcellularLocation>
</comment>
<dbReference type="AlphaFoldDB" id="A0A6N6RI38"/>
<dbReference type="InterPro" id="IPR026590">
    <property type="entry name" value="Ssirtuin_cat_dom"/>
</dbReference>
<dbReference type="EC" id="2.3.1.286" evidence="3"/>
<dbReference type="Gene3D" id="3.40.50.1220">
    <property type="entry name" value="TPP-binding domain"/>
    <property type="match status" value="1"/>
</dbReference>
<evidence type="ECO:0000313" key="6">
    <source>
        <dbReference type="EMBL" id="KAB2813934.1"/>
    </source>
</evidence>
<evidence type="ECO:0000256" key="3">
    <source>
        <dbReference type="HAMAP-Rule" id="MF_01121"/>
    </source>
</evidence>
<sequence>MGKQHIVVLTGSGISAESGLKTFRDNGGLWENHSVYDVATPEAFAKNPDMVQRFYNMRREQLGTVEPNEAHYSLARLEEQFKVTIITQNVDDLHERAGSSNILHLHGELRKVRSVRDSNLILDWGYNPIKPTDKAPDGSPLRPHVVWFGEAVPTIPEAAQICYTADHLLVVGTSLVVYPAAGLVHEIQPGVNITVVDPGEMEDSPIRHAEHIRESAAVALPELIDKWIDKGVV</sequence>
<dbReference type="Proteomes" id="UP000468650">
    <property type="component" value="Unassembled WGS sequence"/>
</dbReference>
<dbReference type="Pfam" id="PF02146">
    <property type="entry name" value="SIR2"/>
    <property type="match status" value="1"/>
</dbReference>
<dbReference type="InterPro" id="IPR003000">
    <property type="entry name" value="Sirtuin"/>
</dbReference>
<dbReference type="SUPFAM" id="SSF52467">
    <property type="entry name" value="DHS-like NAD/FAD-binding domain"/>
    <property type="match status" value="1"/>
</dbReference>
<evidence type="ECO:0000259" key="5">
    <source>
        <dbReference type="PROSITE" id="PS50305"/>
    </source>
</evidence>
<dbReference type="Gene3D" id="3.30.1600.10">
    <property type="entry name" value="SIR2/SIRT2 'Small Domain"/>
    <property type="match status" value="1"/>
</dbReference>
<comment type="catalytic activity">
    <reaction evidence="3">
        <text>N(6)-acetyl-L-lysyl-[protein] + NAD(+) + H2O = 2''-O-acetyl-ADP-D-ribose + nicotinamide + L-lysyl-[protein]</text>
        <dbReference type="Rhea" id="RHEA:43636"/>
        <dbReference type="Rhea" id="RHEA-COMP:9752"/>
        <dbReference type="Rhea" id="RHEA-COMP:10731"/>
        <dbReference type="ChEBI" id="CHEBI:15377"/>
        <dbReference type="ChEBI" id="CHEBI:17154"/>
        <dbReference type="ChEBI" id="CHEBI:29969"/>
        <dbReference type="ChEBI" id="CHEBI:57540"/>
        <dbReference type="ChEBI" id="CHEBI:61930"/>
        <dbReference type="ChEBI" id="CHEBI:83767"/>
        <dbReference type="EC" id="2.3.1.286"/>
    </reaction>
</comment>
<comment type="caution">
    <text evidence="3 4">Lacks conserved residue(s) required for the propagation of feature annotation.</text>
</comment>
<feature type="binding site" evidence="3">
    <location>
        <position position="58"/>
    </location>
    <ligand>
        <name>substrate</name>
    </ligand>
</feature>
<evidence type="ECO:0000256" key="2">
    <source>
        <dbReference type="ARBA" id="ARBA00023027"/>
    </source>
</evidence>
<dbReference type="PROSITE" id="PS50305">
    <property type="entry name" value="SIRTUIN"/>
    <property type="match status" value="1"/>
</dbReference>
<keyword evidence="1" id="KW-0808">Transferase</keyword>
<comment type="caution">
    <text evidence="6">The sequence shown here is derived from an EMBL/GenBank/DDBJ whole genome shotgun (WGS) entry which is preliminary data.</text>
</comment>
<feature type="domain" description="Deacetylase sirtuin-type" evidence="5">
    <location>
        <begin position="1"/>
        <end position="233"/>
    </location>
</feature>
<evidence type="ECO:0000256" key="1">
    <source>
        <dbReference type="ARBA" id="ARBA00022679"/>
    </source>
</evidence>
<keyword evidence="2 3" id="KW-0520">NAD</keyword>
<accession>A0A6N6RI38</accession>
<organism evidence="6 7">
    <name type="scientific">Phaeocystidibacter luteus</name>
    <dbReference type="NCBI Taxonomy" id="911197"/>
    <lineage>
        <taxon>Bacteria</taxon>
        <taxon>Pseudomonadati</taxon>
        <taxon>Bacteroidota</taxon>
        <taxon>Flavobacteriia</taxon>
        <taxon>Flavobacteriales</taxon>
        <taxon>Phaeocystidibacteraceae</taxon>
        <taxon>Phaeocystidibacter</taxon>
    </lineage>
</organism>
<feature type="binding site" evidence="3">
    <location>
        <begin position="172"/>
        <end position="174"/>
    </location>
    <ligand>
        <name>NAD(+)</name>
        <dbReference type="ChEBI" id="CHEBI:57540"/>
    </ligand>
</feature>
<feature type="binding site" evidence="3">
    <location>
        <position position="216"/>
    </location>
    <ligand>
        <name>NAD(+)</name>
        <dbReference type="ChEBI" id="CHEBI:57540"/>
    </ligand>
</feature>
<evidence type="ECO:0000256" key="4">
    <source>
        <dbReference type="PROSITE-ProRule" id="PRU00236"/>
    </source>
</evidence>
<comment type="catalytic activity">
    <reaction evidence="3">
        <text>N(6)-succinyl-L-lysyl-[protein] + NAD(+) + H2O = 2''-O-succinyl-ADP-D-ribose + nicotinamide + L-lysyl-[protein]</text>
        <dbReference type="Rhea" id="RHEA:47668"/>
        <dbReference type="Rhea" id="RHEA-COMP:9752"/>
        <dbReference type="Rhea" id="RHEA-COMP:11877"/>
        <dbReference type="ChEBI" id="CHEBI:15377"/>
        <dbReference type="ChEBI" id="CHEBI:17154"/>
        <dbReference type="ChEBI" id="CHEBI:29969"/>
        <dbReference type="ChEBI" id="CHEBI:57540"/>
        <dbReference type="ChEBI" id="CHEBI:87830"/>
        <dbReference type="ChEBI" id="CHEBI:87832"/>
    </reaction>
</comment>
<dbReference type="HAMAP" id="MF_01121">
    <property type="entry name" value="Sirtuin_ClassIII"/>
    <property type="match status" value="1"/>
</dbReference>